<evidence type="ECO:0000256" key="1">
    <source>
        <dbReference type="SAM" id="SignalP"/>
    </source>
</evidence>
<dbReference type="EMBL" id="VCLA01000162">
    <property type="protein sequence ID" value="MQT03058.1"/>
    <property type="molecule type" value="Genomic_DNA"/>
</dbReference>
<evidence type="ECO:0000313" key="4">
    <source>
        <dbReference type="Proteomes" id="UP000419138"/>
    </source>
</evidence>
<reference evidence="3 4" key="1">
    <citation type="submission" date="2019-05" db="EMBL/GenBank/DDBJ databases">
        <title>Comparative genomics and metabolomics analyses of clavulanic acid producing Streptomyces species provides insight into specialized metabolism and evolution of beta-lactam biosynthetic gene clusters.</title>
        <authorList>
            <person name="Moore M.A."/>
            <person name="Cruz-Morales P."/>
            <person name="Barona Gomez F."/>
            <person name="Kapil T."/>
        </authorList>
    </citation>
    <scope>NUCLEOTIDE SEQUENCE [LARGE SCALE GENOMIC DNA]</scope>
    <source>
        <strain evidence="3 4">NRRL 5741</strain>
    </source>
</reference>
<accession>A0A646KLW8</accession>
<feature type="domain" description="DUF11" evidence="2">
    <location>
        <begin position="160"/>
        <end position="276"/>
    </location>
</feature>
<protein>
    <recommendedName>
        <fullName evidence="2">DUF11 domain-containing protein</fullName>
    </recommendedName>
</protein>
<sequence>MRRRVLSGLATLALAAGVGLAVPQAAHAVSNVSVSSTTVAAGDTFTISFNGTADFDIAGAGENFYAGSSTLGRLPDFTTIESCTGNTAPCTSVFGVAQRVPLGDLAAGGAFSGTLTLRVNPATPAGSFVLGYQLYGDTGGEATVYEQTITVTVAPPPTADLAVGVTAQPHLGILTPYLTYTLTANNTGPGAVTSATVTAALPSGASATRLSAGCTTGTGTGTVTCTYGAIANGTSAAKSFRVPLHLLSLGHVTVTGTRTASTPADPNPANDTDSATCTVISVLLTTCP</sequence>
<evidence type="ECO:0000259" key="2">
    <source>
        <dbReference type="Pfam" id="PF01345"/>
    </source>
</evidence>
<dbReference type="InterPro" id="IPR001434">
    <property type="entry name" value="OmcB-like_DUF11"/>
</dbReference>
<feature type="signal peptide" evidence="1">
    <location>
        <begin position="1"/>
        <end position="28"/>
    </location>
</feature>
<name>A0A646KLW8_STRJU</name>
<dbReference type="NCBIfam" id="TIGR01451">
    <property type="entry name" value="B_ant_repeat"/>
    <property type="match status" value="1"/>
</dbReference>
<organism evidence="3 4">
    <name type="scientific">Streptomyces jumonjinensis</name>
    <dbReference type="NCBI Taxonomy" id="1945"/>
    <lineage>
        <taxon>Bacteria</taxon>
        <taxon>Bacillati</taxon>
        <taxon>Actinomycetota</taxon>
        <taxon>Actinomycetes</taxon>
        <taxon>Kitasatosporales</taxon>
        <taxon>Streptomycetaceae</taxon>
        <taxon>Streptomyces</taxon>
    </lineage>
</organism>
<proteinExistence type="predicted"/>
<evidence type="ECO:0000313" key="3">
    <source>
        <dbReference type="EMBL" id="MQT03058.1"/>
    </source>
</evidence>
<dbReference type="OrthoDB" id="4114694at2"/>
<dbReference type="Pfam" id="PF01345">
    <property type="entry name" value="DUF11"/>
    <property type="match status" value="1"/>
</dbReference>
<dbReference type="AlphaFoldDB" id="A0A646KLW8"/>
<dbReference type="Proteomes" id="UP000419138">
    <property type="component" value="Unassembled WGS sequence"/>
</dbReference>
<feature type="chain" id="PRO_5025072547" description="DUF11 domain-containing protein" evidence="1">
    <location>
        <begin position="29"/>
        <end position="288"/>
    </location>
</feature>
<keyword evidence="4" id="KW-1185">Reference proteome</keyword>
<keyword evidence="1" id="KW-0732">Signal</keyword>
<dbReference type="InterPro" id="IPR047589">
    <property type="entry name" value="DUF11_rpt"/>
</dbReference>
<comment type="caution">
    <text evidence="3">The sequence shown here is derived from an EMBL/GenBank/DDBJ whole genome shotgun (WGS) entry which is preliminary data.</text>
</comment>
<gene>
    <name evidence="3" type="ORF">FF041_23585</name>
</gene>